<evidence type="ECO:0000256" key="2">
    <source>
        <dbReference type="SAM" id="Phobius"/>
    </source>
</evidence>
<sequence length="322" mass="36108">MFPSLDPRRRLRQWMLRRAQPQAQCRLEQNRIYLLPTRFGLTLALVALAVWIGALNYDVSLAYALSFWVAGLLLVAVLLAYRQLAGLQLRALDAEPVFAGDAARFRVLLRHEDDGERQLSLALEDGVETRIERLPGGAEFEVELSVCGSRRGYMALPACQIWSEAPFGLVRASAWVRLRAQALLFPAPLQDGQRGRSLGGGDQPSDQPGEEEDFSHLDAYRVGDSPRRIAWKVLARRGALVSKQFAGEGRAGLLALDWQDYGRGGDVELKLSRLAWRVEQCERLRQPYVLKLPTRSVGPQPQQRLLALTALALYLERGDERP</sequence>
<feature type="transmembrane region" description="Helical" evidence="2">
    <location>
        <begin position="32"/>
        <end position="54"/>
    </location>
</feature>
<evidence type="ECO:0000256" key="1">
    <source>
        <dbReference type="SAM" id="MobiDB-lite"/>
    </source>
</evidence>
<proteinExistence type="predicted"/>
<name>A0A1W0DBC0_9NEIS</name>
<keyword evidence="2" id="KW-0812">Transmembrane</keyword>
<organism evidence="3 4">
    <name type="scientific">Chromobacterium haemolyticum</name>
    <dbReference type="NCBI Taxonomy" id="394935"/>
    <lineage>
        <taxon>Bacteria</taxon>
        <taxon>Pseudomonadati</taxon>
        <taxon>Pseudomonadota</taxon>
        <taxon>Betaproteobacteria</taxon>
        <taxon>Neisseriales</taxon>
        <taxon>Chromobacteriaceae</taxon>
        <taxon>Chromobacterium</taxon>
    </lineage>
</organism>
<keyword evidence="2" id="KW-0472">Membrane</keyword>
<feature type="transmembrane region" description="Helical" evidence="2">
    <location>
        <begin position="60"/>
        <end position="81"/>
    </location>
</feature>
<accession>A0A1W0DBC0</accession>
<gene>
    <name evidence="3" type="ORF">B0T45_01680</name>
</gene>
<keyword evidence="2" id="KW-1133">Transmembrane helix</keyword>
<comment type="caution">
    <text evidence="3">The sequence shown here is derived from an EMBL/GenBank/DDBJ whole genome shotgun (WGS) entry which is preliminary data.</text>
</comment>
<dbReference type="Proteomes" id="UP000192721">
    <property type="component" value="Unassembled WGS sequence"/>
</dbReference>
<reference evidence="3 4" key="1">
    <citation type="submission" date="2017-02" db="EMBL/GenBank/DDBJ databases">
        <title>Chromobacterium haemolyticum H5244.</title>
        <authorList>
            <person name="Gulvik C.A."/>
        </authorList>
    </citation>
    <scope>NUCLEOTIDE SEQUENCE [LARGE SCALE GENOMIC DNA]</scope>
    <source>
        <strain evidence="3 4">H5244</strain>
    </source>
</reference>
<dbReference type="EMBL" id="MUKV01000001">
    <property type="protein sequence ID" value="OQS44335.1"/>
    <property type="molecule type" value="Genomic_DNA"/>
</dbReference>
<evidence type="ECO:0000313" key="4">
    <source>
        <dbReference type="Proteomes" id="UP000192721"/>
    </source>
</evidence>
<protein>
    <submittedName>
        <fullName evidence="3">Uncharacterized protein</fullName>
    </submittedName>
</protein>
<dbReference type="RefSeq" id="WP_081554367.1">
    <property type="nucleotide sequence ID" value="NZ_CP109905.1"/>
</dbReference>
<dbReference type="PANTHER" id="PTHR34351">
    <property type="entry name" value="SLR1927 PROTEIN-RELATED"/>
    <property type="match status" value="1"/>
</dbReference>
<dbReference type="PANTHER" id="PTHR34351:SF1">
    <property type="entry name" value="SLR1927 PROTEIN"/>
    <property type="match status" value="1"/>
</dbReference>
<dbReference type="AlphaFoldDB" id="A0A1W0DBC0"/>
<evidence type="ECO:0000313" key="3">
    <source>
        <dbReference type="EMBL" id="OQS44335.1"/>
    </source>
</evidence>
<feature type="region of interest" description="Disordered" evidence="1">
    <location>
        <begin position="193"/>
        <end position="212"/>
    </location>
</feature>